<dbReference type="PANTHER" id="PTHR24112">
    <property type="entry name" value="LEUCINE-RICH REPEAT, ISOFORM F-RELATED"/>
    <property type="match status" value="1"/>
</dbReference>
<comment type="caution">
    <text evidence="1">The sequence shown here is derived from an EMBL/GenBank/DDBJ whole genome shotgun (WGS) entry which is preliminary data.</text>
</comment>
<sequence length="585" mass="63969">FADCRALLFGLLPDPLDWRCLQCAARSLGLREVHLEPALRTPLRRVLRRLRRLPCDDLLGREVRSAELSVEELRFFVEMLKARPREAQGDVLNLQPRFAQLDASHGRALGCWLRSFQGALGLAECRGLLGPALLQGLANTPLRLRKLDLCACGVSPEHLAALLQNARLEELNLSFNELTFEAFEGLARSDCRVSKLVLKHCDLSAQSLPLSALSCLQLAELDLRWNPRLGLTSGDLQALGLQRLRLGRADPEALAEPKRSCLPHLMRHAELREMLRALVPEPLEWRALQLAATWAEVGRPLQEVHRRPGLRAQCRRLRVRLRGLDRRDLLAGAKRPLEDLRFAVELLGARPRSAPADRPLCRIQQLDLGRAPLPAGGRAEGTAQAAALGVFLRSCSQLSELRLEGSAHLCTPAALDAITVSLGDLRLPLRALLFGGCSVSSEAAAPLGRLLRRCPRLARLSLAGARRLGPGLGTLAEAWARGETLAVEELVFSNCGLDESSAPALGQLLRQCQRLVHLVLDGNKALFRAPSLVGLLRGLGDEGLPELRSLVAYDLAVMDEAAAEAFDRFVNRCSALRGEVAAGGL</sequence>
<gene>
    <name evidence="1" type="ORF">EVOR1521_LOCUS31933</name>
</gene>
<dbReference type="Proteomes" id="UP001178507">
    <property type="component" value="Unassembled WGS sequence"/>
</dbReference>
<proteinExistence type="predicted"/>
<protein>
    <submittedName>
        <fullName evidence="1">Uncharacterized protein</fullName>
    </submittedName>
</protein>
<dbReference type="EMBL" id="CAUJNA010003870">
    <property type="protein sequence ID" value="CAJ1411333.1"/>
    <property type="molecule type" value="Genomic_DNA"/>
</dbReference>
<evidence type="ECO:0000313" key="1">
    <source>
        <dbReference type="EMBL" id="CAJ1411333.1"/>
    </source>
</evidence>
<reference evidence="1" key="1">
    <citation type="submission" date="2023-08" db="EMBL/GenBank/DDBJ databases">
        <authorList>
            <person name="Chen Y."/>
            <person name="Shah S."/>
            <person name="Dougan E. K."/>
            <person name="Thang M."/>
            <person name="Chan C."/>
        </authorList>
    </citation>
    <scope>NUCLEOTIDE SEQUENCE</scope>
</reference>
<organism evidence="1 2">
    <name type="scientific">Effrenium voratum</name>
    <dbReference type="NCBI Taxonomy" id="2562239"/>
    <lineage>
        <taxon>Eukaryota</taxon>
        <taxon>Sar</taxon>
        <taxon>Alveolata</taxon>
        <taxon>Dinophyceae</taxon>
        <taxon>Suessiales</taxon>
        <taxon>Symbiodiniaceae</taxon>
        <taxon>Effrenium</taxon>
    </lineage>
</organism>
<dbReference type="SUPFAM" id="SSF52047">
    <property type="entry name" value="RNI-like"/>
    <property type="match status" value="1"/>
</dbReference>
<dbReference type="Gene3D" id="3.80.10.10">
    <property type="entry name" value="Ribonuclease Inhibitor"/>
    <property type="match status" value="2"/>
</dbReference>
<dbReference type="InterPro" id="IPR032675">
    <property type="entry name" value="LRR_dom_sf"/>
</dbReference>
<name>A0AA36JRZ9_9DINO</name>
<feature type="non-terminal residue" evidence="1">
    <location>
        <position position="1"/>
    </location>
</feature>
<dbReference type="AlphaFoldDB" id="A0AA36JRZ9"/>
<dbReference type="InterPro" id="IPR051279">
    <property type="entry name" value="PP1-Reg/Actin-Interact_Protein"/>
</dbReference>
<evidence type="ECO:0000313" key="2">
    <source>
        <dbReference type="Proteomes" id="UP001178507"/>
    </source>
</evidence>
<keyword evidence="2" id="KW-1185">Reference proteome</keyword>
<accession>A0AA36JRZ9</accession>